<evidence type="ECO:0000313" key="4">
    <source>
        <dbReference type="Proteomes" id="UP001238540"/>
    </source>
</evidence>
<evidence type="ECO:0000256" key="1">
    <source>
        <dbReference type="SAM" id="MobiDB-lite"/>
    </source>
</evidence>
<gene>
    <name evidence="3" type="ORF">QWZ16_22265</name>
</gene>
<comment type="caution">
    <text evidence="3">The sequence shown here is derived from an EMBL/GenBank/DDBJ whole genome shotgun (WGS) entry which is preliminary data.</text>
</comment>
<dbReference type="InterPro" id="IPR021339">
    <property type="entry name" value="DUF2956"/>
</dbReference>
<dbReference type="Proteomes" id="UP001238540">
    <property type="component" value="Unassembled WGS sequence"/>
</dbReference>
<dbReference type="RefSeq" id="WP_170882557.1">
    <property type="nucleotide sequence ID" value="NZ_JABEYA020000003.1"/>
</dbReference>
<keyword evidence="2" id="KW-0812">Transmembrane</keyword>
<feature type="transmembrane region" description="Helical" evidence="2">
    <location>
        <begin position="97"/>
        <end position="116"/>
    </location>
</feature>
<evidence type="ECO:0000256" key="2">
    <source>
        <dbReference type="SAM" id="Phobius"/>
    </source>
</evidence>
<organism evidence="3 4">
    <name type="scientific">Vibrio ostreicida</name>
    <dbReference type="NCBI Taxonomy" id="526588"/>
    <lineage>
        <taxon>Bacteria</taxon>
        <taxon>Pseudomonadati</taxon>
        <taxon>Pseudomonadota</taxon>
        <taxon>Gammaproteobacteria</taxon>
        <taxon>Vibrionales</taxon>
        <taxon>Vibrionaceae</taxon>
        <taxon>Vibrio</taxon>
    </lineage>
</organism>
<proteinExistence type="predicted"/>
<feature type="compositionally biased region" description="Basic residues" evidence="1">
    <location>
        <begin position="56"/>
        <end position="66"/>
    </location>
</feature>
<protein>
    <submittedName>
        <fullName evidence="3">DUF2956 domain-containing protein</fullName>
    </submittedName>
</protein>
<dbReference type="Pfam" id="PF11169">
    <property type="entry name" value="DUF2956"/>
    <property type="match status" value="1"/>
</dbReference>
<sequence>MAPKNTPHPSAETINEATQIARATQKPGQTKQQTKLIAQGIEQGIAQYKKQHKAQARAANKAKKQLLKQNANREQAAQTESLNAEQSHHQPFSQRRYLPWVLLALSWVFFVSYLVVF</sequence>
<evidence type="ECO:0000313" key="3">
    <source>
        <dbReference type="EMBL" id="MDN3612325.1"/>
    </source>
</evidence>
<keyword evidence="2" id="KW-1133">Transmembrane helix</keyword>
<dbReference type="EMBL" id="JAUFQC010000027">
    <property type="protein sequence ID" value="MDN3612325.1"/>
    <property type="molecule type" value="Genomic_DNA"/>
</dbReference>
<feature type="region of interest" description="Disordered" evidence="1">
    <location>
        <begin position="56"/>
        <end position="91"/>
    </location>
</feature>
<feature type="compositionally biased region" description="Polar residues" evidence="1">
    <location>
        <begin position="73"/>
        <end position="91"/>
    </location>
</feature>
<keyword evidence="2" id="KW-0472">Membrane</keyword>
<keyword evidence="4" id="KW-1185">Reference proteome</keyword>
<reference evidence="4" key="1">
    <citation type="journal article" date="2019" name="Int. J. Syst. Evol. Microbiol.">
        <title>The Global Catalogue of Microorganisms (GCM) 10K type strain sequencing project: providing services to taxonomists for standard genome sequencing and annotation.</title>
        <authorList>
            <consortium name="The Broad Institute Genomics Platform"/>
            <consortium name="The Broad Institute Genome Sequencing Center for Infectious Disease"/>
            <person name="Wu L."/>
            <person name="Ma J."/>
        </authorList>
    </citation>
    <scope>NUCLEOTIDE SEQUENCE [LARGE SCALE GENOMIC DNA]</scope>
    <source>
        <strain evidence="4">CECT 7398</strain>
    </source>
</reference>
<accession>A0ABT8C1T8</accession>
<name>A0ABT8C1T8_9VIBR</name>